<comment type="caution">
    <text evidence="1">The sequence shown here is derived from an EMBL/GenBank/DDBJ whole genome shotgun (WGS) entry which is preliminary data.</text>
</comment>
<evidence type="ECO:0000313" key="1">
    <source>
        <dbReference type="EMBL" id="KAK8871922.1"/>
    </source>
</evidence>
<accession>A0ABR2J2T2</accession>
<name>A0ABR2J2T2_9EUKA</name>
<reference evidence="1 2" key="1">
    <citation type="submission" date="2024-04" db="EMBL/GenBank/DDBJ databases">
        <title>Tritrichomonas musculus Genome.</title>
        <authorList>
            <person name="Alves-Ferreira E."/>
            <person name="Grigg M."/>
            <person name="Lorenzi H."/>
            <person name="Galac M."/>
        </authorList>
    </citation>
    <scope>NUCLEOTIDE SEQUENCE [LARGE SCALE GENOMIC DNA]</scope>
    <source>
        <strain evidence="1 2">EAF2021</strain>
    </source>
</reference>
<organism evidence="1 2">
    <name type="scientific">Tritrichomonas musculus</name>
    <dbReference type="NCBI Taxonomy" id="1915356"/>
    <lineage>
        <taxon>Eukaryota</taxon>
        <taxon>Metamonada</taxon>
        <taxon>Parabasalia</taxon>
        <taxon>Tritrichomonadida</taxon>
        <taxon>Tritrichomonadidae</taxon>
        <taxon>Tritrichomonas</taxon>
    </lineage>
</organism>
<sequence>MTIVESSNAVVESLSKMIDESSSLIAESSANVVDQSSSNAGDAPSPIDIEAKSLKFNLSPNAKFKKMDQSPIFLTANTPSTATKTNFVYMFYHRIS</sequence>
<evidence type="ECO:0000313" key="2">
    <source>
        <dbReference type="Proteomes" id="UP001470230"/>
    </source>
</evidence>
<dbReference type="Proteomes" id="UP001470230">
    <property type="component" value="Unassembled WGS sequence"/>
</dbReference>
<gene>
    <name evidence="1" type="ORF">M9Y10_007668</name>
</gene>
<dbReference type="EMBL" id="JAPFFF010000013">
    <property type="protein sequence ID" value="KAK8871922.1"/>
    <property type="molecule type" value="Genomic_DNA"/>
</dbReference>
<proteinExistence type="predicted"/>
<keyword evidence="2" id="KW-1185">Reference proteome</keyword>
<protein>
    <submittedName>
        <fullName evidence="1">Uncharacterized protein</fullName>
    </submittedName>
</protein>